<dbReference type="Proteomes" id="UP001595557">
    <property type="component" value="Unassembled WGS sequence"/>
</dbReference>
<sequence length="66" mass="7779">MKRVILTNSRTKVSQLFESPPWRLGQVRQCRDSDTFDVRMVHDNGKEIVINVNADRMSLTNRFKGW</sequence>
<comment type="caution">
    <text evidence="1">The sequence shown here is derived from an EMBL/GenBank/DDBJ whole genome shotgun (WGS) entry which is preliminary data.</text>
</comment>
<name>A0ABV7IIY9_9RHOB</name>
<protein>
    <submittedName>
        <fullName evidence="1">Uncharacterized protein</fullName>
    </submittedName>
</protein>
<accession>A0ABV7IIY9</accession>
<reference evidence="2" key="1">
    <citation type="journal article" date="2019" name="Int. J. Syst. Evol. Microbiol.">
        <title>The Global Catalogue of Microorganisms (GCM) 10K type strain sequencing project: providing services to taxonomists for standard genome sequencing and annotation.</title>
        <authorList>
            <consortium name="The Broad Institute Genomics Platform"/>
            <consortium name="The Broad Institute Genome Sequencing Center for Infectious Disease"/>
            <person name="Wu L."/>
            <person name="Ma J."/>
        </authorList>
    </citation>
    <scope>NUCLEOTIDE SEQUENCE [LARGE SCALE GENOMIC DNA]</scope>
    <source>
        <strain evidence="2">KCTC 52239</strain>
    </source>
</reference>
<gene>
    <name evidence="1" type="ORF">ACFOD7_08395</name>
</gene>
<dbReference type="EMBL" id="JBHRTE010000038">
    <property type="protein sequence ID" value="MFC3168066.1"/>
    <property type="molecule type" value="Genomic_DNA"/>
</dbReference>
<evidence type="ECO:0000313" key="1">
    <source>
        <dbReference type="EMBL" id="MFC3168066.1"/>
    </source>
</evidence>
<keyword evidence="2" id="KW-1185">Reference proteome</keyword>
<organism evidence="1 2">
    <name type="scientific">Paracoccus fontiphilus</name>
    <dbReference type="NCBI Taxonomy" id="1815556"/>
    <lineage>
        <taxon>Bacteria</taxon>
        <taxon>Pseudomonadati</taxon>
        <taxon>Pseudomonadota</taxon>
        <taxon>Alphaproteobacteria</taxon>
        <taxon>Rhodobacterales</taxon>
        <taxon>Paracoccaceae</taxon>
        <taxon>Paracoccus</taxon>
    </lineage>
</organism>
<evidence type="ECO:0000313" key="2">
    <source>
        <dbReference type="Proteomes" id="UP001595557"/>
    </source>
</evidence>
<proteinExistence type="predicted"/>